<sequence length="142" mass="15332">MITRPLDLSSRLRRPPRGFEFLFYINGGLIALFFILFGSRFVLSPGLGVAFEVPAMANALEGAVATDVVIAIKGADLAFVEGAKVNFAGLRQYLINRAAGRPGLRLLVQADATLTTRDLTEVYDMARAAGFAFVQVAAEPIR</sequence>
<evidence type="ECO:0000256" key="3">
    <source>
        <dbReference type="ARBA" id="ARBA00022475"/>
    </source>
</evidence>
<evidence type="ECO:0000256" key="2">
    <source>
        <dbReference type="ARBA" id="ARBA00005811"/>
    </source>
</evidence>
<protein>
    <recommendedName>
        <fullName evidence="11">Biopolymer transporter ExbD</fullName>
    </recommendedName>
</protein>
<keyword evidence="7" id="KW-0813">Transport</keyword>
<keyword evidence="7" id="KW-0653">Protein transport</keyword>
<dbReference type="Gene3D" id="3.30.420.270">
    <property type="match status" value="1"/>
</dbReference>
<dbReference type="InterPro" id="IPR003400">
    <property type="entry name" value="ExbD"/>
</dbReference>
<dbReference type="GO" id="GO:0005886">
    <property type="term" value="C:plasma membrane"/>
    <property type="evidence" value="ECO:0007669"/>
    <property type="project" value="UniProtKB-SubCell"/>
</dbReference>
<keyword evidence="5 8" id="KW-1133">Transmembrane helix</keyword>
<evidence type="ECO:0000256" key="5">
    <source>
        <dbReference type="ARBA" id="ARBA00022989"/>
    </source>
</evidence>
<comment type="similarity">
    <text evidence="2 7">Belongs to the ExbD/TolR family.</text>
</comment>
<evidence type="ECO:0000256" key="6">
    <source>
        <dbReference type="ARBA" id="ARBA00023136"/>
    </source>
</evidence>
<comment type="caution">
    <text evidence="9">The sequence shown here is derived from an EMBL/GenBank/DDBJ whole genome shotgun (WGS) entry which is preliminary data.</text>
</comment>
<dbReference type="GO" id="GO:0022857">
    <property type="term" value="F:transmembrane transporter activity"/>
    <property type="evidence" value="ECO:0007669"/>
    <property type="project" value="InterPro"/>
</dbReference>
<comment type="subcellular location">
    <subcellularLocation>
        <location evidence="1">Cell membrane</location>
        <topology evidence="1">Single-pass membrane protein</topology>
    </subcellularLocation>
    <subcellularLocation>
        <location evidence="7">Cell membrane</location>
        <topology evidence="7">Single-pass type II membrane protein</topology>
    </subcellularLocation>
</comment>
<dbReference type="EMBL" id="VMBG01000002">
    <property type="protein sequence ID" value="TSJ77224.1"/>
    <property type="molecule type" value="Genomic_DNA"/>
</dbReference>
<dbReference type="GO" id="GO:0015031">
    <property type="term" value="P:protein transport"/>
    <property type="evidence" value="ECO:0007669"/>
    <property type="project" value="UniProtKB-KW"/>
</dbReference>
<evidence type="ECO:0000313" key="10">
    <source>
        <dbReference type="Proteomes" id="UP000315648"/>
    </source>
</evidence>
<evidence type="ECO:0000256" key="4">
    <source>
        <dbReference type="ARBA" id="ARBA00022692"/>
    </source>
</evidence>
<proteinExistence type="inferred from homology"/>
<dbReference type="Pfam" id="PF02472">
    <property type="entry name" value="ExbD"/>
    <property type="match status" value="1"/>
</dbReference>
<evidence type="ECO:0000256" key="7">
    <source>
        <dbReference type="RuleBase" id="RU003879"/>
    </source>
</evidence>
<accession>A0A556QKQ5</accession>
<feature type="transmembrane region" description="Helical" evidence="8">
    <location>
        <begin position="21"/>
        <end position="43"/>
    </location>
</feature>
<keyword evidence="6 8" id="KW-0472">Membrane</keyword>
<evidence type="ECO:0000256" key="1">
    <source>
        <dbReference type="ARBA" id="ARBA00004162"/>
    </source>
</evidence>
<dbReference type="OrthoDB" id="195649at2"/>
<dbReference type="Proteomes" id="UP000315648">
    <property type="component" value="Unassembled WGS sequence"/>
</dbReference>
<gene>
    <name evidence="9" type="ORF">FPL22_14090</name>
</gene>
<keyword evidence="3" id="KW-1003">Cell membrane</keyword>
<name>A0A556QKQ5_9BACT</name>
<evidence type="ECO:0008006" key="11">
    <source>
        <dbReference type="Google" id="ProtNLM"/>
    </source>
</evidence>
<evidence type="ECO:0000256" key="8">
    <source>
        <dbReference type="SAM" id="Phobius"/>
    </source>
</evidence>
<organism evidence="9 10">
    <name type="scientific">Rariglobus hedericola</name>
    <dbReference type="NCBI Taxonomy" id="2597822"/>
    <lineage>
        <taxon>Bacteria</taxon>
        <taxon>Pseudomonadati</taxon>
        <taxon>Verrucomicrobiota</taxon>
        <taxon>Opitutia</taxon>
        <taxon>Opitutales</taxon>
        <taxon>Opitutaceae</taxon>
        <taxon>Rariglobus</taxon>
    </lineage>
</organism>
<keyword evidence="4 7" id="KW-0812">Transmembrane</keyword>
<keyword evidence="10" id="KW-1185">Reference proteome</keyword>
<evidence type="ECO:0000313" key="9">
    <source>
        <dbReference type="EMBL" id="TSJ77224.1"/>
    </source>
</evidence>
<dbReference type="AlphaFoldDB" id="A0A556QKQ5"/>
<reference evidence="9 10" key="1">
    <citation type="submission" date="2019-07" db="EMBL/GenBank/DDBJ databases">
        <title>Description of 53C-WASEF.</title>
        <authorList>
            <person name="Pitt A."/>
            <person name="Hahn M.W."/>
        </authorList>
    </citation>
    <scope>NUCLEOTIDE SEQUENCE [LARGE SCALE GENOMIC DNA]</scope>
    <source>
        <strain evidence="9 10">53C-WASEF</strain>
    </source>
</reference>